<proteinExistence type="predicted"/>
<comment type="caution">
    <text evidence="2">The sequence shown here is derived from an EMBL/GenBank/DDBJ whole genome shotgun (WGS) entry which is preliminary data.</text>
</comment>
<dbReference type="EMBL" id="LZMF01000075">
    <property type="protein sequence ID" value="OBK87241.1"/>
    <property type="molecule type" value="Genomic_DNA"/>
</dbReference>
<name>A0A1A3TX81_MYCSD</name>
<accession>A0A1A3TX81</accession>
<dbReference type="RefSeq" id="WP_065024882.1">
    <property type="nucleotide sequence ID" value="NZ_LZMF01000075.1"/>
</dbReference>
<feature type="region of interest" description="Disordered" evidence="1">
    <location>
        <begin position="407"/>
        <end position="454"/>
    </location>
</feature>
<feature type="region of interest" description="Disordered" evidence="1">
    <location>
        <begin position="181"/>
        <end position="230"/>
    </location>
</feature>
<sequence>MAALGALPAGLPTLQEVRSATFDHLGAFADWCESVAAKAQSGFAEIAQQVRSPGGSEWEGAGADAAIHQADADVMKLRGWGWAHSDAAAVARRGQETLEVGQRLVSGAVDDAERDGFMVGGDYRVVNTRPVYTQEQLTQRQAQAEAYSSFIKHRVANLVASDATFTAQLKEATADFGKLRFDESPRAPDRKRGGVQLVDDKTFKDAPAPHPPSEPDPVGKLGLPDYKPGSLSGEEARAVYAQGELRMRDLNEQLIKQGLNPEERAKIMFDQRNSLRSWVRDLMNNREGAAEITQKNPNYSWDEIVAQRKARGLAGKDLYDSIIESSTRSRTSVNEAMGVDPEHPPPLPPVRPPLTGGPGQAGTPVISSPPVLPPIGDHPPVAIPPPVADHPPAAMPSPVLDHPPLPSWLQDPSPPGFQIPPPEPAPIFGSDSPGPPAMPPPAGPAVAIPSPPPVPPGDVAKGGVLAGAGAVGVWILSQLPKLVHPFSP</sequence>
<protein>
    <recommendedName>
        <fullName evidence="4">Transmembrane protein</fullName>
    </recommendedName>
</protein>
<organism evidence="2 3">
    <name type="scientific">Mycolicibacter sinensis (strain JDM601)</name>
    <name type="common">Mycobacterium sinense</name>
    <dbReference type="NCBI Taxonomy" id="875328"/>
    <lineage>
        <taxon>Bacteria</taxon>
        <taxon>Bacillati</taxon>
        <taxon>Actinomycetota</taxon>
        <taxon>Actinomycetes</taxon>
        <taxon>Mycobacteriales</taxon>
        <taxon>Mycobacteriaceae</taxon>
        <taxon>Mycolicibacter</taxon>
    </lineage>
</organism>
<evidence type="ECO:0008006" key="4">
    <source>
        <dbReference type="Google" id="ProtNLM"/>
    </source>
</evidence>
<dbReference type="Proteomes" id="UP000093759">
    <property type="component" value="Unassembled WGS sequence"/>
</dbReference>
<gene>
    <name evidence="2" type="ORF">A5648_04495</name>
</gene>
<feature type="compositionally biased region" description="Basic and acidic residues" evidence="1">
    <location>
        <begin position="181"/>
        <end position="204"/>
    </location>
</feature>
<dbReference type="AlphaFoldDB" id="A0A1A3TX81"/>
<evidence type="ECO:0000313" key="3">
    <source>
        <dbReference type="Proteomes" id="UP000093759"/>
    </source>
</evidence>
<feature type="compositionally biased region" description="Pro residues" evidence="1">
    <location>
        <begin position="407"/>
        <end position="425"/>
    </location>
</feature>
<evidence type="ECO:0000256" key="1">
    <source>
        <dbReference type="SAM" id="MobiDB-lite"/>
    </source>
</evidence>
<feature type="compositionally biased region" description="Pro residues" evidence="1">
    <location>
        <begin position="433"/>
        <end position="454"/>
    </location>
</feature>
<evidence type="ECO:0000313" key="2">
    <source>
        <dbReference type="EMBL" id="OBK87241.1"/>
    </source>
</evidence>
<reference evidence="3" key="1">
    <citation type="submission" date="2016-06" db="EMBL/GenBank/DDBJ databases">
        <authorList>
            <person name="Sutton G."/>
            <person name="Brinkac L."/>
            <person name="Sanka R."/>
            <person name="Adams M."/>
            <person name="Lau E."/>
            <person name="Garcia-Basteiro A."/>
            <person name="Lopez-Varela E."/>
            <person name="Palencia S."/>
        </authorList>
    </citation>
    <scope>NUCLEOTIDE SEQUENCE [LARGE SCALE GENOMIC DNA]</scope>
    <source>
        <strain evidence="3">1274684.2</strain>
    </source>
</reference>